<dbReference type="InterPro" id="IPR043128">
    <property type="entry name" value="Rev_trsase/Diguanyl_cyclase"/>
</dbReference>
<dbReference type="EC" id="2.7.7.65" evidence="1"/>
<dbReference type="Pfam" id="PF08980">
    <property type="entry name" value="DUF1883"/>
    <property type="match status" value="1"/>
</dbReference>
<dbReference type="GO" id="GO:0052621">
    <property type="term" value="F:diguanylate cyclase activity"/>
    <property type="evidence" value="ECO:0007669"/>
    <property type="project" value="UniProtKB-EC"/>
</dbReference>
<dbReference type="InterPro" id="IPR036488">
    <property type="entry name" value="DUF1883-like_sf"/>
</dbReference>
<sequence length="321" mass="35601">MVEVVLSCINNVRLMDHANFQRYSDQKPYKCIGGRIEKSPVRFTIPLNGQWHVVVDKIGFQTLANSNVRAIVPASSKSASSSAAKSRAVSNNVQGVYEAERPDSEAHVVTRIINELNTYKQIANTDMLTGLANRRAFDIQLEGIYNEPGKLPQTALIICDIDHFKSFNDTYGHAIGDTVLKTVAETIRESLPANATPARIGGEEFAIIVEKASLQQVQLIAETARRAIEDRMFIDEESGTDCGKVTISMGICLADVAAKMSELYQKADLALYASKKSGRNRCTVFDESMIDQQENQEPAPPNSRRRQGSRNPVRKEIELRL</sequence>
<evidence type="ECO:0000313" key="4">
    <source>
        <dbReference type="EMBL" id="EDQ33481.2"/>
    </source>
</evidence>
<dbReference type="AlphaFoldDB" id="A9D6E6"/>
<feature type="region of interest" description="Disordered" evidence="2">
    <location>
        <begin position="288"/>
        <end position="321"/>
    </location>
</feature>
<dbReference type="InterPro" id="IPR015073">
    <property type="entry name" value="DUF1883"/>
</dbReference>
<dbReference type="InterPro" id="IPR000160">
    <property type="entry name" value="GGDEF_dom"/>
</dbReference>
<dbReference type="PANTHER" id="PTHR45138">
    <property type="entry name" value="REGULATORY COMPONENTS OF SENSORY TRANSDUCTION SYSTEM"/>
    <property type="match status" value="1"/>
</dbReference>
<dbReference type="SMART" id="SM00267">
    <property type="entry name" value="GGDEF"/>
    <property type="match status" value="1"/>
</dbReference>
<evidence type="ECO:0000259" key="3">
    <source>
        <dbReference type="PROSITE" id="PS50887"/>
    </source>
</evidence>
<dbReference type="Proteomes" id="UP000004291">
    <property type="component" value="Chromosome"/>
</dbReference>
<dbReference type="SUPFAM" id="SSF55073">
    <property type="entry name" value="Nucleotide cyclase"/>
    <property type="match status" value="1"/>
</dbReference>
<keyword evidence="5" id="KW-1185">Reference proteome</keyword>
<dbReference type="EMBL" id="ABIA03000002">
    <property type="protein sequence ID" value="EDQ33481.2"/>
    <property type="molecule type" value="Genomic_DNA"/>
</dbReference>
<dbReference type="GO" id="GO:0005886">
    <property type="term" value="C:plasma membrane"/>
    <property type="evidence" value="ECO:0007669"/>
    <property type="project" value="TreeGrafter"/>
</dbReference>
<comment type="caution">
    <text evidence="4">The sequence shown here is derived from an EMBL/GenBank/DDBJ whole genome shotgun (WGS) entry which is preliminary data.</text>
</comment>
<dbReference type="InterPro" id="IPR050469">
    <property type="entry name" value="Diguanylate_Cyclase"/>
</dbReference>
<dbReference type="Gene3D" id="4.10.1210.10">
    <property type="entry name" value="Atu1913-like"/>
    <property type="match status" value="1"/>
</dbReference>
<evidence type="ECO:0000313" key="5">
    <source>
        <dbReference type="Proteomes" id="UP000004291"/>
    </source>
</evidence>
<dbReference type="GO" id="GO:1902201">
    <property type="term" value="P:negative regulation of bacterial-type flagellum-dependent cell motility"/>
    <property type="evidence" value="ECO:0007669"/>
    <property type="project" value="TreeGrafter"/>
</dbReference>
<feature type="domain" description="GGDEF" evidence="3">
    <location>
        <begin position="152"/>
        <end position="287"/>
    </location>
</feature>
<reference evidence="4 5" key="1">
    <citation type="submission" date="2007-10" db="EMBL/GenBank/DDBJ databases">
        <authorList>
            <person name="Wagner-Dobler I."/>
            <person name="Ferriera S."/>
            <person name="Johnson J."/>
            <person name="Kravitz S."/>
            <person name="Beeson K."/>
            <person name="Sutton G."/>
            <person name="Rogers Y.-H."/>
            <person name="Friedman R."/>
            <person name="Frazier M."/>
            <person name="Venter J.C."/>
        </authorList>
    </citation>
    <scope>NUCLEOTIDE SEQUENCE [LARGE SCALE GENOMIC DNA]</scope>
    <source>
        <strain evidence="4 5">DFL-43</strain>
    </source>
</reference>
<dbReference type="SUPFAM" id="SSF141099">
    <property type="entry name" value="Atu1913-like"/>
    <property type="match status" value="1"/>
</dbReference>
<dbReference type="eggNOG" id="COG2199">
    <property type="taxonomic scope" value="Bacteria"/>
</dbReference>
<evidence type="ECO:0000256" key="2">
    <source>
        <dbReference type="SAM" id="MobiDB-lite"/>
    </source>
</evidence>
<protein>
    <recommendedName>
        <fullName evidence="1">diguanylate cyclase</fullName>
        <ecNumber evidence="1">2.7.7.65</ecNumber>
    </recommendedName>
</protein>
<dbReference type="PANTHER" id="PTHR45138:SF2">
    <property type="entry name" value="DIGUANYLATE CYCLASE VDCA"/>
    <property type="match status" value="1"/>
</dbReference>
<dbReference type="Gene3D" id="3.30.70.270">
    <property type="match status" value="1"/>
</dbReference>
<dbReference type="Pfam" id="PF00990">
    <property type="entry name" value="GGDEF"/>
    <property type="match status" value="1"/>
</dbReference>
<name>A9D6E6_HOEPD</name>
<gene>
    <name evidence="4" type="ORF">HPDFL43_09602</name>
</gene>
<dbReference type="FunFam" id="3.30.70.270:FF:000001">
    <property type="entry name" value="Diguanylate cyclase domain protein"/>
    <property type="match status" value="1"/>
</dbReference>
<dbReference type="InterPro" id="IPR029787">
    <property type="entry name" value="Nucleotide_cyclase"/>
</dbReference>
<organism evidence="4 5">
    <name type="scientific">Hoeflea phototrophica (strain DSM 17068 / NCIMB 14078 / DFL-43)</name>
    <dbReference type="NCBI Taxonomy" id="411684"/>
    <lineage>
        <taxon>Bacteria</taxon>
        <taxon>Pseudomonadati</taxon>
        <taxon>Pseudomonadota</taxon>
        <taxon>Alphaproteobacteria</taxon>
        <taxon>Hyphomicrobiales</taxon>
        <taxon>Rhizobiaceae</taxon>
        <taxon>Hoeflea</taxon>
    </lineage>
</organism>
<dbReference type="HOGENOM" id="CLU_865371_0_0_5"/>
<dbReference type="STRING" id="411684.HPDFL43_09602"/>
<dbReference type="GO" id="GO:0043709">
    <property type="term" value="P:cell adhesion involved in single-species biofilm formation"/>
    <property type="evidence" value="ECO:0007669"/>
    <property type="project" value="TreeGrafter"/>
</dbReference>
<dbReference type="NCBIfam" id="TIGR00254">
    <property type="entry name" value="GGDEF"/>
    <property type="match status" value="1"/>
</dbReference>
<dbReference type="PROSITE" id="PS50887">
    <property type="entry name" value="GGDEF"/>
    <property type="match status" value="1"/>
</dbReference>
<accession>A9D6E6</accession>
<dbReference type="CDD" id="cd01949">
    <property type="entry name" value="GGDEF"/>
    <property type="match status" value="1"/>
</dbReference>
<proteinExistence type="predicted"/>
<reference evidence="4 5" key="2">
    <citation type="submission" date="2012-06" db="EMBL/GenBank/DDBJ databases">
        <authorList>
            <person name="Fiebig A."/>
        </authorList>
    </citation>
    <scope>NUCLEOTIDE SEQUENCE [LARGE SCALE GENOMIC DNA]</scope>
    <source>
        <strain evidence="4 5">DFL-43</strain>
    </source>
</reference>
<evidence type="ECO:0000256" key="1">
    <source>
        <dbReference type="ARBA" id="ARBA00012528"/>
    </source>
</evidence>